<dbReference type="Proteomes" id="UP000037122">
    <property type="component" value="Unassembled WGS sequence"/>
</dbReference>
<proteinExistence type="predicted"/>
<accession>A0A0L0NT94</accession>
<evidence type="ECO:0000313" key="2">
    <source>
        <dbReference type="Proteomes" id="UP000037122"/>
    </source>
</evidence>
<evidence type="ECO:0000313" key="1">
    <source>
        <dbReference type="EMBL" id="KND97258.1"/>
    </source>
</evidence>
<reference evidence="2" key="1">
    <citation type="journal article" date="2015" name="BMC Genomics">
        <title>Draft genome of a commonly misdiagnosed multidrug resistant pathogen Candida auris.</title>
        <authorList>
            <person name="Chatterjee S."/>
            <person name="Alampalli S.V."/>
            <person name="Nageshan R.K."/>
            <person name="Chettiar S.T."/>
            <person name="Joshi S."/>
            <person name="Tatu U.S."/>
        </authorList>
    </citation>
    <scope>NUCLEOTIDE SEQUENCE [LARGE SCALE GENOMIC DNA]</scope>
    <source>
        <strain evidence="2">6684</strain>
    </source>
</reference>
<dbReference type="VEuPathDB" id="FungiDB:QG37_06477"/>
<dbReference type="AlphaFoldDB" id="A0A0L0NT94"/>
<gene>
    <name evidence="1" type="ORF">QG37_06477</name>
</gene>
<comment type="caution">
    <text evidence="1">The sequence shown here is derived from an EMBL/GenBank/DDBJ whole genome shotgun (WGS) entry which is preliminary data.</text>
</comment>
<sequence>MWKFGFMLIGSHSKTLNAYRMSKIEVVELDIELKI</sequence>
<dbReference type="EMBL" id="LGST01000043">
    <property type="protein sequence ID" value="KND97258.1"/>
    <property type="molecule type" value="Genomic_DNA"/>
</dbReference>
<name>A0A0L0NT94_CANAR</name>
<protein>
    <submittedName>
        <fullName evidence="1">Uncharacterized protein</fullName>
    </submittedName>
</protein>
<organism evidence="1 2">
    <name type="scientific">Candidozyma auris</name>
    <name type="common">Yeast</name>
    <name type="synonym">Candida auris</name>
    <dbReference type="NCBI Taxonomy" id="498019"/>
    <lineage>
        <taxon>Eukaryota</taxon>
        <taxon>Fungi</taxon>
        <taxon>Dikarya</taxon>
        <taxon>Ascomycota</taxon>
        <taxon>Saccharomycotina</taxon>
        <taxon>Pichiomycetes</taxon>
        <taxon>Metschnikowiaceae</taxon>
        <taxon>Candidozyma</taxon>
    </lineage>
</organism>